<evidence type="ECO:0000256" key="2">
    <source>
        <dbReference type="ARBA" id="ARBA00022448"/>
    </source>
</evidence>
<proteinExistence type="predicted"/>
<feature type="domain" description="Metaxin glutathione S-transferase" evidence="10">
    <location>
        <begin position="159"/>
        <end position="221"/>
    </location>
</feature>
<dbReference type="Proteomes" id="UP000309038">
    <property type="component" value="Unassembled WGS sequence"/>
</dbReference>
<keyword evidence="4" id="KW-0653">Protein transport</keyword>
<evidence type="ECO:0000259" key="10">
    <source>
        <dbReference type="Pfam" id="PF17171"/>
    </source>
</evidence>
<evidence type="ECO:0000256" key="3">
    <source>
        <dbReference type="ARBA" id="ARBA00022787"/>
    </source>
</evidence>
<evidence type="ECO:0000256" key="7">
    <source>
        <dbReference type="SAM" id="MobiDB-lite"/>
    </source>
</evidence>
<dbReference type="Pfam" id="PF10568">
    <property type="entry name" value="Tom37"/>
    <property type="match status" value="1"/>
</dbReference>
<dbReference type="GO" id="GO:0007005">
    <property type="term" value="P:mitochondrion organization"/>
    <property type="evidence" value="ECO:0007669"/>
    <property type="project" value="TreeGrafter"/>
</dbReference>
<evidence type="ECO:0000256" key="8">
    <source>
        <dbReference type="SAM" id="Phobius"/>
    </source>
</evidence>
<keyword evidence="12" id="KW-1185">Reference proteome</keyword>
<dbReference type="InterPro" id="IPR019564">
    <property type="entry name" value="Sam37/metaxin_N"/>
</dbReference>
<dbReference type="AlphaFoldDB" id="A0A4V3XAL6"/>
<dbReference type="GO" id="GO:0001401">
    <property type="term" value="C:SAM complex"/>
    <property type="evidence" value="ECO:0007669"/>
    <property type="project" value="InterPro"/>
</dbReference>
<keyword evidence="8" id="KW-1133">Transmembrane helix</keyword>
<comment type="caution">
    <text evidence="11">The sequence shown here is derived from an EMBL/GenBank/DDBJ whole genome shotgun (WGS) entry which is preliminary data.</text>
</comment>
<evidence type="ECO:0000256" key="6">
    <source>
        <dbReference type="ARBA" id="ARBA00023136"/>
    </source>
</evidence>
<feature type="region of interest" description="Disordered" evidence="7">
    <location>
        <begin position="325"/>
        <end position="349"/>
    </location>
</feature>
<dbReference type="Pfam" id="PF17171">
    <property type="entry name" value="GST_C_6"/>
    <property type="match status" value="1"/>
</dbReference>
<keyword evidence="3" id="KW-1000">Mitochondrion outer membrane</keyword>
<evidence type="ECO:0000313" key="11">
    <source>
        <dbReference type="EMBL" id="THG98632.1"/>
    </source>
</evidence>
<feature type="domain" description="Mitochondrial outer membrane transport complex Sam37/metaxin N-terminal" evidence="9">
    <location>
        <begin position="6"/>
        <end position="100"/>
    </location>
</feature>
<sequence length="349" mass="39674">MNIFIGQLPFLTHGVRSVATFSSIAKYVLQLSGAVQLDVHLAAKEKAQTTARIAHLESELGNLVAHVFYAMSANWTGKTRPTLVSILPIPQRYFIPQRLRESYRPRLEAALLWSPEAIEQEEEEERQRFSFRKVPKKNKKAAEKRHNLEQEKVLNQARAVFDVYARLLGNKQFLYHDEQPSTLDVILAAHVHLLLQPMPDPLLQALLSESYSTLCTHSRRVYDLAFSESHPAPPVVPHKTGFAFSSIISMPRFWTHKAGIPESPAVQERDNRFALLRWGFFGTAFVALATHFYFAGVVGFYKTLLGNVLVRVQLERLAANGALEGEDELEDLEDERDEEEVEVDLEEEL</sequence>
<dbReference type="InterPro" id="IPR050931">
    <property type="entry name" value="Mito_Protein_Transport_Metaxin"/>
</dbReference>
<keyword evidence="2" id="KW-0813">Transport</keyword>
<evidence type="ECO:0008006" key="13">
    <source>
        <dbReference type="Google" id="ProtNLM"/>
    </source>
</evidence>
<organism evidence="11 12">
    <name type="scientific">Hermanssonia centrifuga</name>
    <dbReference type="NCBI Taxonomy" id="98765"/>
    <lineage>
        <taxon>Eukaryota</taxon>
        <taxon>Fungi</taxon>
        <taxon>Dikarya</taxon>
        <taxon>Basidiomycota</taxon>
        <taxon>Agaricomycotina</taxon>
        <taxon>Agaricomycetes</taxon>
        <taxon>Polyporales</taxon>
        <taxon>Meruliaceae</taxon>
        <taxon>Hermanssonia</taxon>
    </lineage>
</organism>
<dbReference type="InterPro" id="IPR033468">
    <property type="entry name" value="Metaxin_GST"/>
</dbReference>
<keyword evidence="8" id="KW-0812">Transmembrane</keyword>
<dbReference type="PANTHER" id="PTHR12289">
    <property type="entry name" value="METAXIN RELATED"/>
    <property type="match status" value="1"/>
</dbReference>
<dbReference type="GO" id="GO:0015031">
    <property type="term" value="P:protein transport"/>
    <property type="evidence" value="ECO:0007669"/>
    <property type="project" value="UniProtKB-KW"/>
</dbReference>
<gene>
    <name evidence="11" type="ORF">EW026_g3592</name>
</gene>
<protein>
    <recommendedName>
        <fullName evidence="13">Metaxin</fullName>
    </recommendedName>
</protein>
<feature type="transmembrane region" description="Helical" evidence="8">
    <location>
        <begin position="278"/>
        <end position="301"/>
    </location>
</feature>
<keyword evidence="6 8" id="KW-0472">Membrane</keyword>
<dbReference type="EMBL" id="SGPJ01000110">
    <property type="protein sequence ID" value="THG98632.1"/>
    <property type="molecule type" value="Genomic_DNA"/>
</dbReference>
<evidence type="ECO:0000313" key="12">
    <source>
        <dbReference type="Proteomes" id="UP000309038"/>
    </source>
</evidence>
<evidence type="ECO:0000256" key="1">
    <source>
        <dbReference type="ARBA" id="ARBA00004294"/>
    </source>
</evidence>
<evidence type="ECO:0000256" key="5">
    <source>
        <dbReference type="ARBA" id="ARBA00023128"/>
    </source>
</evidence>
<reference evidence="11 12" key="1">
    <citation type="submission" date="2019-02" db="EMBL/GenBank/DDBJ databases">
        <title>Genome sequencing of the rare red list fungi Phlebia centrifuga.</title>
        <authorList>
            <person name="Buettner E."/>
            <person name="Kellner H."/>
        </authorList>
    </citation>
    <scope>NUCLEOTIDE SEQUENCE [LARGE SCALE GENOMIC DNA]</scope>
    <source>
        <strain evidence="11 12">DSM 108282</strain>
    </source>
</reference>
<name>A0A4V3XAL6_9APHY</name>
<dbReference type="PANTHER" id="PTHR12289:SF41">
    <property type="entry name" value="FAILED AXON CONNECTIONS-RELATED"/>
    <property type="match status" value="1"/>
</dbReference>
<comment type="subcellular location">
    <subcellularLocation>
        <location evidence="1">Mitochondrion outer membrane</location>
    </subcellularLocation>
</comment>
<accession>A0A4V3XAL6</accession>
<evidence type="ECO:0000256" key="4">
    <source>
        <dbReference type="ARBA" id="ARBA00022927"/>
    </source>
</evidence>
<evidence type="ECO:0000259" key="9">
    <source>
        <dbReference type="Pfam" id="PF10568"/>
    </source>
</evidence>
<keyword evidence="5" id="KW-0496">Mitochondrion</keyword>